<dbReference type="GO" id="GO:0016874">
    <property type="term" value="F:ligase activity"/>
    <property type="evidence" value="ECO:0007669"/>
    <property type="project" value="UniProtKB-KW"/>
</dbReference>
<protein>
    <recommendedName>
        <fullName evidence="3">Octanoyl-[GcvH]:protein N-octanoyltransferase</fullName>
        <ecNumber evidence="3">2.3.1.204</ecNumber>
    </recommendedName>
    <alternativeName>
        <fullName evidence="3">Octanoyl-[GcvH]:E2 amidotransferase</fullName>
    </alternativeName>
</protein>
<keyword evidence="5" id="KW-0436">Ligase</keyword>
<dbReference type="PANTHER" id="PTHR43679">
    <property type="entry name" value="OCTANOYLTRANSFERASE LIPM-RELATED"/>
    <property type="match status" value="1"/>
</dbReference>
<dbReference type="Gene3D" id="3.30.930.10">
    <property type="entry name" value="Bira Bifunctional Protein, Domain 2"/>
    <property type="match status" value="1"/>
</dbReference>
<dbReference type="EMBL" id="CP137640">
    <property type="protein sequence ID" value="WVX81347.1"/>
    <property type="molecule type" value="Genomic_DNA"/>
</dbReference>
<keyword evidence="2 3" id="KW-0012">Acyltransferase</keyword>
<gene>
    <name evidence="3" type="primary">lipL</name>
    <name evidence="5" type="ORF">R4Z09_30070</name>
</gene>
<comment type="pathway">
    <text evidence="3">Protein modification; protein lipoylation via endogenous pathway; protein N(6)-(lipoyl)lysine from octanoyl-[acyl-carrier-protein].</text>
</comment>
<evidence type="ECO:0000256" key="1">
    <source>
        <dbReference type="ARBA" id="ARBA00022679"/>
    </source>
</evidence>
<keyword evidence="6" id="KW-1185">Reference proteome</keyword>
<comment type="catalytic activity">
    <reaction evidence="3">
        <text>N(6)-octanoyl-L-lysyl-[glycine-cleavage complex H protein] + L-lysyl-[lipoyl-carrier protein] = N(6)-octanoyl-L-lysyl-[lipoyl-carrier protein] + L-lysyl-[glycine-cleavage complex H protein]</text>
        <dbReference type="Rhea" id="RHEA:20213"/>
        <dbReference type="Rhea" id="RHEA-COMP:10500"/>
        <dbReference type="Rhea" id="RHEA-COMP:10501"/>
        <dbReference type="Rhea" id="RHEA-COMP:10503"/>
        <dbReference type="Rhea" id="RHEA-COMP:10504"/>
        <dbReference type="ChEBI" id="CHEBI:29969"/>
        <dbReference type="ChEBI" id="CHEBI:78809"/>
        <dbReference type="EC" id="2.3.1.204"/>
    </reaction>
</comment>
<organism evidence="5 6">
    <name type="scientific">Niallia oryzisoli</name>
    <dbReference type="NCBI Taxonomy" id="1737571"/>
    <lineage>
        <taxon>Bacteria</taxon>
        <taxon>Bacillati</taxon>
        <taxon>Bacillota</taxon>
        <taxon>Bacilli</taxon>
        <taxon>Bacillales</taxon>
        <taxon>Bacillaceae</taxon>
        <taxon>Niallia</taxon>
    </lineage>
</organism>
<dbReference type="CDD" id="cd16443">
    <property type="entry name" value="LplA"/>
    <property type="match status" value="1"/>
</dbReference>
<keyword evidence="1 3" id="KW-0808">Transferase</keyword>
<evidence type="ECO:0000259" key="4">
    <source>
        <dbReference type="PROSITE" id="PS51733"/>
    </source>
</evidence>
<feature type="active site" description="Acyl-thioester intermediate" evidence="3">
    <location>
        <position position="149"/>
    </location>
</feature>
<dbReference type="Pfam" id="PF21948">
    <property type="entry name" value="LplA-B_cat"/>
    <property type="match status" value="1"/>
</dbReference>
<dbReference type="EC" id="2.3.1.204" evidence="3"/>
<proteinExistence type="inferred from homology"/>
<dbReference type="RefSeq" id="WP_338450275.1">
    <property type="nucleotide sequence ID" value="NZ_CP137640.1"/>
</dbReference>
<dbReference type="InterPro" id="IPR045864">
    <property type="entry name" value="aa-tRNA-synth_II/BPL/LPL"/>
</dbReference>
<feature type="site" description="Lowers pKa of active site Cys" evidence="3">
    <location>
        <position position="161"/>
    </location>
</feature>
<dbReference type="HAMAP" id="MF_02119">
    <property type="entry name" value="LipL"/>
    <property type="match status" value="1"/>
</dbReference>
<evidence type="ECO:0000256" key="3">
    <source>
        <dbReference type="HAMAP-Rule" id="MF_02119"/>
    </source>
</evidence>
<reference evidence="5 6" key="1">
    <citation type="submission" date="2023-10" db="EMBL/GenBank/DDBJ databases">
        <title>Niallia locisalis sp.nov. isolated from a salt pond sample.</title>
        <authorList>
            <person name="Li X.-J."/>
            <person name="Dong L."/>
        </authorList>
    </citation>
    <scope>NUCLEOTIDE SEQUENCE [LARGE SCALE GENOMIC DNA]</scope>
    <source>
        <strain evidence="5 6">DSM 29761</strain>
    </source>
</reference>
<evidence type="ECO:0000313" key="5">
    <source>
        <dbReference type="EMBL" id="WVX81347.1"/>
    </source>
</evidence>
<dbReference type="PROSITE" id="PS51733">
    <property type="entry name" value="BPL_LPL_CATALYTIC"/>
    <property type="match status" value="1"/>
</dbReference>
<dbReference type="Proteomes" id="UP001357223">
    <property type="component" value="Chromosome"/>
</dbReference>
<dbReference type="InterPro" id="IPR004143">
    <property type="entry name" value="BPL_LPL_catalytic"/>
</dbReference>
<name>A0ABZ2CC59_9BACI</name>
<dbReference type="PANTHER" id="PTHR43679:SF2">
    <property type="entry name" value="OCTANOYL-[GCVH]:PROTEIN N-OCTANOYLTRANSFERASE"/>
    <property type="match status" value="1"/>
</dbReference>
<dbReference type="SUPFAM" id="SSF55681">
    <property type="entry name" value="Class II aaRS and biotin synthetases"/>
    <property type="match status" value="1"/>
</dbReference>
<dbReference type="InterPro" id="IPR024897">
    <property type="entry name" value="LipL"/>
</dbReference>
<comment type="miscellaneous">
    <text evidence="3">The reaction proceeds via a thioester-linked acyl-enzyme intermediate.</text>
</comment>
<feature type="domain" description="BPL/LPL catalytic" evidence="4">
    <location>
        <begin position="44"/>
        <end position="229"/>
    </location>
</feature>
<comment type="function">
    <text evidence="3">Catalyzes the amidotransfer (transamidation) of the octanoyl moiety from octanoyl-GcvH to the lipoyl domain of the E2 subunit of lipoate-dependent enzymes.</text>
</comment>
<evidence type="ECO:0000313" key="6">
    <source>
        <dbReference type="Proteomes" id="UP001357223"/>
    </source>
</evidence>
<comment type="similarity">
    <text evidence="3">Belongs to the octanoyltransferase LipL family.</text>
</comment>
<dbReference type="InterPro" id="IPR050664">
    <property type="entry name" value="Octanoyltrans_LipM/LipL"/>
</dbReference>
<accession>A0ABZ2CC59</accession>
<sequence length="279" mass="31215">MKDTTDLLVQERWRVIDQSVSGLYISALQSFGMDDTLCASVGSGEAPATARAWVHQRTIVLGIQDTKLPYLINGNDFLQDQGYEVIVRNSGGLAVVLDEGVLNLTLVFPEKEKGIDINRGYDAMWQLVQEMFADYGQDIEAREIIGSYCPGSYDLSINGQKFAGISQRRIRKGVAVQIYLCVNGSGSKRAELIKQFYELSKKGEETRHVYPAIVPEVMASLSELLQVELTVQDVMLRFLQALQSKSEQLFTASLSPEEVPLFEGYYDRVVERNQKVLGE</sequence>
<evidence type="ECO:0000256" key="2">
    <source>
        <dbReference type="ARBA" id="ARBA00023315"/>
    </source>
</evidence>